<reference evidence="3" key="1">
    <citation type="submission" date="2021-07" db="EMBL/GenBank/DDBJ databases">
        <authorList>
            <person name="Durling M."/>
        </authorList>
    </citation>
    <scope>NUCLEOTIDE SEQUENCE</scope>
</reference>
<dbReference type="OrthoDB" id="2317065at2759"/>
<organism evidence="3 4">
    <name type="scientific">Hymenoscyphus fraxineus</name>
    <dbReference type="NCBI Taxonomy" id="746836"/>
    <lineage>
        <taxon>Eukaryota</taxon>
        <taxon>Fungi</taxon>
        <taxon>Dikarya</taxon>
        <taxon>Ascomycota</taxon>
        <taxon>Pezizomycotina</taxon>
        <taxon>Leotiomycetes</taxon>
        <taxon>Helotiales</taxon>
        <taxon>Helotiaceae</taxon>
        <taxon>Hymenoscyphus</taxon>
    </lineage>
</organism>
<dbReference type="GO" id="GO:0052757">
    <property type="term" value="F:chondroitin hydrolase activity"/>
    <property type="evidence" value="ECO:0007669"/>
    <property type="project" value="TreeGrafter"/>
</dbReference>
<dbReference type="InterPro" id="IPR008928">
    <property type="entry name" value="6-hairpin_glycosidase_sf"/>
</dbReference>
<dbReference type="InterPro" id="IPR052369">
    <property type="entry name" value="UG_Glycosaminoglycan_Hydrolase"/>
</dbReference>
<comment type="caution">
    <text evidence="3">The sequence shown here is derived from an EMBL/GenBank/DDBJ whole genome shotgun (WGS) entry which is preliminary data.</text>
</comment>
<evidence type="ECO:0000256" key="1">
    <source>
        <dbReference type="ARBA" id="ARBA00022801"/>
    </source>
</evidence>
<dbReference type="Proteomes" id="UP000696280">
    <property type="component" value="Unassembled WGS sequence"/>
</dbReference>
<name>A0A9N9PNW5_9HELO</name>
<dbReference type="Gene3D" id="1.50.10.10">
    <property type="match status" value="2"/>
</dbReference>
<proteinExistence type="inferred from homology"/>
<dbReference type="PANTHER" id="PTHR36845">
    <property type="entry name" value="HYDROLASE, PUTATIVE (AFU_ORTHOLOGUE AFUA_7G05090)-RELATED"/>
    <property type="match status" value="1"/>
</dbReference>
<evidence type="ECO:0008006" key="5">
    <source>
        <dbReference type="Google" id="ProtNLM"/>
    </source>
</evidence>
<dbReference type="SUPFAM" id="SSF48208">
    <property type="entry name" value="Six-hairpin glycosidases"/>
    <property type="match status" value="1"/>
</dbReference>
<keyword evidence="4" id="KW-1185">Reference proteome</keyword>
<comment type="similarity">
    <text evidence="2">Belongs to the glycosyl hydrolase 88 family.</text>
</comment>
<protein>
    <recommendedName>
        <fullName evidence="5">Glycoside hydrolase family 88 protein</fullName>
    </recommendedName>
</protein>
<gene>
    <name evidence="3" type="ORF">HYFRA_00006914</name>
</gene>
<sequence>MNILPSHLDSEVTVTKDPTLNELFSENIIAKIWRVATRGLEKGNPPTTFPEYVPQSGSQKGTYIFREASFWTCGFFPGTIYALLERIQKYPHSFSWSISHPATKPNLQFLSENLLSLGKTWSAPLHAMATRTDTHDLGFIILPSLRRDYEMTNKPLALTTILLAAQSLATRYSPTTKAIRSWDRLDKFDLQILSPTTNFLVIIDSICNLDLLFYASAKSGDHSLAQIATTHAKTLLTTHLRPESHPPIATTHAKTLLTTHLRPESHPPVSPTAYTGPTFSTTHVTNLCPQTGSIKSHHTAQGHATSSTWARGQAWAILGFTQTYGWTRDREFLDVACGLAEYFLYRLSIQKNNGSKVPLWDFDPPVEDPECPVQDSSAGAIAGYGMLLLSQILTSRSQDVLGRRYRDAALDILRDLLKFALADEKACFIFPSSGVGGDGKSLGMEVRDLEEGNTFDAILKNATANYNAGAKRRYWNHGLVYADYYLVLCGNEILKMGLV</sequence>
<evidence type="ECO:0000256" key="2">
    <source>
        <dbReference type="ARBA" id="ARBA00038358"/>
    </source>
</evidence>
<accession>A0A9N9PNW5</accession>
<evidence type="ECO:0000313" key="4">
    <source>
        <dbReference type="Proteomes" id="UP000696280"/>
    </source>
</evidence>
<dbReference type="EMBL" id="CAJVRL010000037">
    <property type="protein sequence ID" value="CAG8950420.1"/>
    <property type="molecule type" value="Genomic_DNA"/>
</dbReference>
<dbReference type="InterPro" id="IPR012341">
    <property type="entry name" value="6hp_glycosidase-like_sf"/>
</dbReference>
<dbReference type="AlphaFoldDB" id="A0A9N9PNW5"/>
<dbReference type="PANTHER" id="PTHR36845:SF1">
    <property type="entry name" value="HYDROLASE, PUTATIVE (AFU_ORTHOLOGUE AFUA_7G05090)-RELATED"/>
    <property type="match status" value="1"/>
</dbReference>
<evidence type="ECO:0000313" key="3">
    <source>
        <dbReference type="EMBL" id="CAG8950420.1"/>
    </source>
</evidence>
<keyword evidence="1" id="KW-0378">Hydrolase</keyword>
<dbReference type="GO" id="GO:0000272">
    <property type="term" value="P:polysaccharide catabolic process"/>
    <property type="evidence" value="ECO:0007669"/>
    <property type="project" value="TreeGrafter"/>
</dbReference>